<evidence type="ECO:0000313" key="1">
    <source>
        <dbReference type="EMBL" id="GAA2175557.1"/>
    </source>
</evidence>
<gene>
    <name evidence="1" type="ORF">GCM10009846_25930</name>
</gene>
<comment type="caution">
    <text evidence="1">The sequence shown here is derived from an EMBL/GenBank/DDBJ whole genome shotgun (WGS) entry which is preliminary data.</text>
</comment>
<dbReference type="EMBL" id="BAAAQT010000008">
    <property type="protein sequence ID" value="GAA2175557.1"/>
    <property type="molecule type" value="Genomic_DNA"/>
</dbReference>
<evidence type="ECO:0000313" key="2">
    <source>
        <dbReference type="Proteomes" id="UP001501599"/>
    </source>
</evidence>
<sequence length="373" mass="39171">MTDYRGLTWDHPRGRVALETTARAFSSSGLDTLTWDAHPLEGFESAPIAETAARYDLVVLDHPHLGDALEADCIVPLDELFDAGTIDGWARASIGPSLDSYVVDGRAWALPLDAATQVSARREGEVPEAPADWDAVRTLARSGGVAPSLAGPHAFLSLCSIAVAAGGDRGEDVVAADAWDLAIDVLADLAAHAPEGTLEQNPIALLERMSAGDDLRYVPLVYGYVSYSRRSGGRHVTFAAPPAIDGRIGSTLGGTGIAITRRSTPSPALLAHVAWLLSDEAQRLRIPALEGQPSSRAAWHDPDVDAAAGGFYGATAATIESAWVRPRFAGYVPVQTAASALVRDAVAGRIAAREAHERVAGLLRTARTTGAHA</sequence>
<protein>
    <submittedName>
        <fullName evidence="1">Extracellular solute-binding protein</fullName>
    </submittedName>
</protein>
<name>A0ABP5MNF9_9MICO</name>
<dbReference type="RefSeq" id="WP_344344314.1">
    <property type="nucleotide sequence ID" value="NZ_BAAAQT010000008.1"/>
</dbReference>
<dbReference type="Proteomes" id="UP001501599">
    <property type="component" value="Unassembled WGS sequence"/>
</dbReference>
<dbReference type="SUPFAM" id="SSF53850">
    <property type="entry name" value="Periplasmic binding protein-like II"/>
    <property type="match status" value="1"/>
</dbReference>
<keyword evidence="2" id="KW-1185">Reference proteome</keyword>
<organism evidence="1 2">
    <name type="scientific">Agrococcus versicolor</name>
    <dbReference type="NCBI Taxonomy" id="501482"/>
    <lineage>
        <taxon>Bacteria</taxon>
        <taxon>Bacillati</taxon>
        <taxon>Actinomycetota</taxon>
        <taxon>Actinomycetes</taxon>
        <taxon>Micrococcales</taxon>
        <taxon>Microbacteriaceae</taxon>
        <taxon>Agrococcus</taxon>
    </lineage>
</organism>
<accession>A0ABP5MNF9</accession>
<reference evidence="2" key="1">
    <citation type="journal article" date="2019" name="Int. J. Syst. Evol. Microbiol.">
        <title>The Global Catalogue of Microorganisms (GCM) 10K type strain sequencing project: providing services to taxonomists for standard genome sequencing and annotation.</title>
        <authorList>
            <consortium name="The Broad Institute Genomics Platform"/>
            <consortium name="The Broad Institute Genome Sequencing Center for Infectious Disease"/>
            <person name="Wu L."/>
            <person name="Ma J."/>
        </authorList>
    </citation>
    <scope>NUCLEOTIDE SEQUENCE [LARGE SCALE GENOMIC DNA]</scope>
    <source>
        <strain evidence="2">JCM 16026</strain>
    </source>
</reference>
<dbReference type="Gene3D" id="3.40.190.10">
    <property type="entry name" value="Periplasmic binding protein-like II"/>
    <property type="match status" value="2"/>
</dbReference>
<proteinExistence type="predicted"/>